<feature type="transmembrane region" description="Helical" evidence="1">
    <location>
        <begin position="393"/>
        <end position="410"/>
    </location>
</feature>
<sequence>MIILGAIGSIPLVVLTPPFQVPDEVQHFYRAYQLSDFRFRAEVQNGVSGGTLPVSLPELVKSVVYTRDGVFYSVTPAPLAKTLKLASIPLEKSTRRFIAFPGSAFYSPLPYLPQVVGISVGRLFGLGPLYLVFLGRLFNCLTALAMIGFAVYLIPIAGELVILIGLLPMSLFLYASLSPDAAVIACALLFFALSLAANTSGSWKTWELVMAAALGAVLCSVKPVYAPMLLAGVVPGLIVRGRAASVIRSHVILVAVAMGAAAGWLLFVKPAMTSPLGGGHPSLQMSFILHNPAFFMRVLIHTIGDWGINALFYYFSTVGMFGWLSVLLRPVLAYFLPLVNFVVIWSLGPREGAKRSVLRALWYLALAFASVVLAMTAMYLMSAHVGQNEITGLQGRYFIPILILAGMAAVELSPHRRPSARWSSVAITAAIIVLQIVATDRTIIHAFQVF</sequence>
<feature type="transmembrane region" description="Helical" evidence="1">
    <location>
        <begin position="140"/>
        <end position="166"/>
    </location>
</feature>
<gene>
    <name evidence="2" type="ORF">P8935_20555</name>
</gene>
<dbReference type="InterPro" id="IPR018674">
    <property type="entry name" value="DUF2142_membrane"/>
</dbReference>
<dbReference type="EMBL" id="CP121196">
    <property type="protein sequence ID" value="XBH20156.1"/>
    <property type="molecule type" value="Genomic_DNA"/>
</dbReference>
<evidence type="ECO:0000313" key="2">
    <source>
        <dbReference type="EMBL" id="XBH20156.1"/>
    </source>
</evidence>
<accession>A0AAU7DRS6</accession>
<evidence type="ECO:0000256" key="1">
    <source>
        <dbReference type="SAM" id="Phobius"/>
    </source>
</evidence>
<feature type="transmembrane region" description="Helical" evidence="1">
    <location>
        <begin position="327"/>
        <end position="348"/>
    </location>
</feature>
<keyword evidence="1" id="KW-1133">Transmembrane helix</keyword>
<keyword evidence="1" id="KW-0812">Transmembrane</keyword>
<protein>
    <submittedName>
        <fullName evidence="2">DUF2142 domain-containing protein</fullName>
    </submittedName>
</protein>
<dbReference type="AlphaFoldDB" id="A0AAU7DRS6"/>
<name>A0AAU7DRS6_9BACT</name>
<reference evidence="2" key="1">
    <citation type="submission" date="2023-03" db="EMBL/GenBank/DDBJ databases">
        <title>Edaphobacter sp.</title>
        <authorList>
            <person name="Huber K.J."/>
            <person name="Papendorf J."/>
            <person name="Pilke C."/>
            <person name="Bunk B."/>
            <person name="Sproeer C."/>
            <person name="Pester M."/>
        </authorList>
    </citation>
    <scope>NUCLEOTIDE SEQUENCE</scope>
    <source>
        <strain evidence="2">DSM 110680</strain>
    </source>
</reference>
<organism evidence="2">
    <name type="scientific">Telmatobacter sp. DSM 110680</name>
    <dbReference type="NCBI Taxonomy" id="3036704"/>
    <lineage>
        <taxon>Bacteria</taxon>
        <taxon>Pseudomonadati</taxon>
        <taxon>Acidobacteriota</taxon>
        <taxon>Terriglobia</taxon>
        <taxon>Terriglobales</taxon>
        <taxon>Acidobacteriaceae</taxon>
        <taxon>Telmatobacter</taxon>
    </lineage>
</organism>
<keyword evidence="1" id="KW-0472">Membrane</keyword>
<feature type="transmembrane region" description="Helical" evidence="1">
    <location>
        <begin position="422"/>
        <end position="444"/>
    </location>
</feature>
<feature type="transmembrane region" description="Helical" evidence="1">
    <location>
        <begin position="111"/>
        <end position="133"/>
    </location>
</feature>
<feature type="transmembrane region" description="Helical" evidence="1">
    <location>
        <begin position="246"/>
        <end position="267"/>
    </location>
</feature>
<dbReference type="Pfam" id="PF09913">
    <property type="entry name" value="DUF2142"/>
    <property type="match status" value="1"/>
</dbReference>
<proteinExistence type="predicted"/>
<feature type="transmembrane region" description="Helical" evidence="1">
    <location>
        <begin position="360"/>
        <end position="381"/>
    </location>
</feature>
<feature type="transmembrane region" description="Helical" evidence="1">
    <location>
        <begin position="294"/>
        <end position="315"/>
    </location>
</feature>
<dbReference type="RefSeq" id="WP_348265361.1">
    <property type="nucleotide sequence ID" value="NZ_CP121196.1"/>
</dbReference>
<feature type="transmembrane region" description="Helical" evidence="1">
    <location>
        <begin position="172"/>
        <end position="196"/>
    </location>
</feature>
<feature type="transmembrane region" description="Helical" evidence="1">
    <location>
        <begin position="208"/>
        <end position="226"/>
    </location>
</feature>